<keyword evidence="3" id="KW-0862">Zinc</keyword>
<dbReference type="EMBL" id="DQVM01000042">
    <property type="protein sequence ID" value="HIQ29385.1"/>
    <property type="molecule type" value="Genomic_DNA"/>
</dbReference>
<dbReference type="PANTHER" id="PTHR12589:SF7">
    <property type="entry name" value="6-PYRUVOYL TETRAHYDROBIOPTERIN SYNTHASE"/>
    <property type="match status" value="1"/>
</dbReference>
<sequence>MNREAVRYVDKHGNVLPSYDHLKVAMLLDLLGVRYSVKTRGEQVVLETDNGAVLPGMLGAEPLDRMAKVIEISDSSLNFDYAHFLPDSPKCSVLHGHSSRVTVEVAGYPVDDMVVEFGEAKRIVKGVLNELDHKLIVCGRYVEKLRGGRVKVRFVGKDGEYELIIPENSTYIIDGESTVENISSHIAGRIAERIRRNNILYVKVRMSEGFGKAASSHTWAME</sequence>
<dbReference type="Gene3D" id="3.30.479.10">
    <property type="entry name" value="6-pyruvoyl tetrahydropterin synthase/QueD"/>
    <property type="match status" value="1"/>
</dbReference>
<evidence type="ECO:0000313" key="5">
    <source>
        <dbReference type="EMBL" id="HIQ29385.1"/>
    </source>
</evidence>
<dbReference type="GO" id="GO:0016829">
    <property type="term" value="F:lyase activity"/>
    <property type="evidence" value="ECO:0007669"/>
    <property type="project" value="UniProtKB-KW"/>
</dbReference>
<dbReference type="SUPFAM" id="SSF55620">
    <property type="entry name" value="Tetrahydrobiopterin biosynthesis enzymes-like"/>
    <property type="match status" value="1"/>
</dbReference>
<dbReference type="AlphaFoldDB" id="A0A833EA51"/>
<name>A0A833EA51_CALS0</name>
<keyword evidence="2" id="KW-0479">Metal-binding</keyword>
<reference evidence="5" key="1">
    <citation type="journal article" date="2020" name="ISME J.">
        <title>Gammaproteobacteria mediating utilization of methyl-, sulfur- and petroleum organic compounds in deep ocean hydrothermal plumes.</title>
        <authorList>
            <person name="Zhou Z."/>
            <person name="Liu Y."/>
            <person name="Pan J."/>
            <person name="Cron B.R."/>
            <person name="Toner B.M."/>
            <person name="Anantharaman K."/>
            <person name="Breier J.A."/>
            <person name="Dick G.J."/>
            <person name="Li M."/>
        </authorList>
    </citation>
    <scope>NUCLEOTIDE SEQUENCE</scope>
    <source>
        <strain evidence="5">SZUA-1515</strain>
    </source>
</reference>
<evidence type="ECO:0000313" key="6">
    <source>
        <dbReference type="Proteomes" id="UP000608579"/>
    </source>
</evidence>
<comment type="cofactor">
    <cofactor evidence="1">
        <name>Zn(2+)</name>
        <dbReference type="ChEBI" id="CHEBI:29105"/>
    </cofactor>
</comment>
<dbReference type="InterPro" id="IPR038418">
    <property type="entry name" value="6-PTP_synth/QueD_sf"/>
</dbReference>
<keyword evidence="4" id="KW-0456">Lyase</keyword>
<dbReference type="GO" id="GO:0046872">
    <property type="term" value="F:metal ion binding"/>
    <property type="evidence" value="ECO:0007669"/>
    <property type="project" value="UniProtKB-KW"/>
</dbReference>
<protein>
    <submittedName>
        <fullName evidence="5">6-carboxytetrahydropterin synthase</fullName>
    </submittedName>
</protein>
<dbReference type="Proteomes" id="UP000608579">
    <property type="component" value="Unassembled WGS sequence"/>
</dbReference>
<dbReference type="InterPro" id="IPR007115">
    <property type="entry name" value="6-PTP_synth/QueD"/>
</dbReference>
<organism evidence="5 6">
    <name type="scientific">Caldiarchaeum subterraneum</name>
    <dbReference type="NCBI Taxonomy" id="311458"/>
    <lineage>
        <taxon>Archaea</taxon>
        <taxon>Nitrososphaerota</taxon>
        <taxon>Candidatus Caldarchaeales</taxon>
        <taxon>Candidatus Caldarchaeaceae</taxon>
        <taxon>Candidatus Caldarchaeum</taxon>
    </lineage>
</organism>
<dbReference type="Pfam" id="PF01242">
    <property type="entry name" value="PTPS"/>
    <property type="match status" value="1"/>
</dbReference>
<gene>
    <name evidence="5" type="ORF">EYH45_02345</name>
</gene>
<accession>A0A833EA51</accession>
<evidence type="ECO:0000256" key="2">
    <source>
        <dbReference type="ARBA" id="ARBA00022723"/>
    </source>
</evidence>
<proteinExistence type="predicted"/>
<evidence type="ECO:0000256" key="4">
    <source>
        <dbReference type="ARBA" id="ARBA00023239"/>
    </source>
</evidence>
<evidence type="ECO:0000256" key="1">
    <source>
        <dbReference type="ARBA" id="ARBA00001947"/>
    </source>
</evidence>
<evidence type="ECO:0000256" key="3">
    <source>
        <dbReference type="ARBA" id="ARBA00022833"/>
    </source>
</evidence>
<comment type="caution">
    <text evidence="5">The sequence shown here is derived from an EMBL/GenBank/DDBJ whole genome shotgun (WGS) entry which is preliminary data.</text>
</comment>
<dbReference type="PANTHER" id="PTHR12589">
    <property type="entry name" value="PYRUVOYL TETRAHYDROBIOPTERIN SYNTHASE"/>
    <property type="match status" value="1"/>
</dbReference>